<comment type="caution">
    <text evidence="3">The sequence shown here is derived from an EMBL/GenBank/DDBJ whole genome shotgun (WGS) entry which is preliminary data.</text>
</comment>
<dbReference type="GO" id="GO:0003723">
    <property type="term" value="F:RNA binding"/>
    <property type="evidence" value="ECO:0007669"/>
    <property type="project" value="TreeGrafter"/>
</dbReference>
<dbReference type="GO" id="GO:0042254">
    <property type="term" value="P:ribosome biogenesis"/>
    <property type="evidence" value="ECO:0007669"/>
    <property type="project" value="TreeGrafter"/>
</dbReference>
<dbReference type="InterPro" id="IPR027417">
    <property type="entry name" value="P-loop_NTPase"/>
</dbReference>
<dbReference type="PANTHER" id="PTHR23077">
    <property type="entry name" value="AAA-FAMILY ATPASE"/>
    <property type="match status" value="1"/>
</dbReference>
<name>A0A3D8T7D5_9HELO</name>
<organism evidence="3 4">
    <name type="scientific">Coleophoma crateriformis</name>
    <dbReference type="NCBI Taxonomy" id="565419"/>
    <lineage>
        <taxon>Eukaryota</taxon>
        <taxon>Fungi</taxon>
        <taxon>Dikarya</taxon>
        <taxon>Ascomycota</taxon>
        <taxon>Pezizomycotina</taxon>
        <taxon>Leotiomycetes</taxon>
        <taxon>Helotiales</taxon>
        <taxon>Dermateaceae</taxon>
        <taxon>Coleophoma</taxon>
    </lineage>
</organism>
<dbReference type="GO" id="GO:1990275">
    <property type="term" value="F:preribosome binding"/>
    <property type="evidence" value="ECO:0007669"/>
    <property type="project" value="TreeGrafter"/>
</dbReference>
<evidence type="ECO:0000256" key="1">
    <source>
        <dbReference type="SAM" id="MobiDB-lite"/>
    </source>
</evidence>
<evidence type="ECO:0000313" key="4">
    <source>
        <dbReference type="Proteomes" id="UP000256328"/>
    </source>
</evidence>
<protein>
    <submittedName>
        <fullName evidence="3">p-loop containing nucleoside triphosphate hydrolase-1</fullName>
    </submittedName>
</protein>
<accession>A0A3D8T7D5</accession>
<dbReference type="PANTHER" id="PTHR23077:SF132">
    <property type="entry name" value="ATP-DEPENDENT ZN PROTEASE"/>
    <property type="match status" value="1"/>
</dbReference>
<keyword evidence="4" id="KW-1185">Reference proteome</keyword>
<dbReference type="GO" id="GO:0005524">
    <property type="term" value="F:ATP binding"/>
    <property type="evidence" value="ECO:0007669"/>
    <property type="project" value="InterPro"/>
</dbReference>
<evidence type="ECO:0000259" key="2">
    <source>
        <dbReference type="SMART" id="SM00382"/>
    </source>
</evidence>
<dbReference type="InterPro" id="IPR050168">
    <property type="entry name" value="AAA_ATPase_domain"/>
</dbReference>
<gene>
    <name evidence="3" type="ORF">BP5796_00265</name>
</gene>
<dbReference type="InterPro" id="IPR003593">
    <property type="entry name" value="AAA+_ATPase"/>
</dbReference>
<dbReference type="GO" id="GO:0016887">
    <property type="term" value="F:ATP hydrolysis activity"/>
    <property type="evidence" value="ECO:0007669"/>
    <property type="project" value="InterPro"/>
</dbReference>
<dbReference type="SMART" id="SM00382">
    <property type="entry name" value="AAA"/>
    <property type="match status" value="1"/>
</dbReference>
<dbReference type="Proteomes" id="UP000256328">
    <property type="component" value="Unassembled WGS sequence"/>
</dbReference>
<dbReference type="OrthoDB" id="2115716at2759"/>
<dbReference type="EMBL" id="PDLN01000001">
    <property type="protein sequence ID" value="RDW94502.1"/>
    <property type="molecule type" value="Genomic_DNA"/>
</dbReference>
<evidence type="ECO:0000313" key="3">
    <source>
        <dbReference type="EMBL" id="RDW94502.1"/>
    </source>
</evidence>
<proteinExistence type="predicted"/>
<dbReference type="Pfam" id="PF00004">
    <property type="entry name" value="AAA"/>
    <property type="match status" value="1"/>
</dbReference>
<dbReference type="Gene3D" id="3.40.50.300">
    <property type="entry name" value="P-loop containing nucleotide triphosphate hydrolases"/>
    <property type="match status" value="1"/>
</dbReference>
<reference evidence="3 4" key="1">
    <citation type="journal article" date="2018" name="IMA Fungus">
        <title>IMA Genome-F 9: Draft genome sequence of Annulohypoxylon stygium, Aspergillus mulundensis, Berkeleyomyces basicola (syn. Thielaviopsis basicola), Ceratocystis smalleyi, two Cercospora beticola strains, Coleophoma cylindrospora, Fusarium fracticaudum, Phialophora cf. hyalina, and Morchella septimelata.</title>
        <authorList>
            <person name="Wingfield B.D."/>
            <person name="Bills G.F."/>
            <person name="Dong Y."/>
            <person name="Huang W."/>
            <person name="Nel W.J."/>
            <person name="Swalarsk-Parry B.S."/>
            <person name="Vaghefi N."/>
            <person name="Wilken P.M."/>
            <person name="An Z."/>
            <person name="de Beer Z.W."/>
            <person name="De Vos L."/>
            <person name="Chen L."/>
            <person name="Duong T.A."/>
            <person name="Gao Y."/>
            <person name="Hammerbacher A."/>
            <person name="Kikkert J.R."/>
            <person name="Li Y."/>
            <person name="Li H."/>
            <person name="Li K."/>
            <person name="Li Q."/>
            <person name="Liu X."/>
            <person name="Ma X."/>
            <person name="Naidoo K."/>
            <person name="Pethybridge S.J."/>
            <person name="Sun J."/>
            <person name="Steenkamp E.T."/>
            <person name="van der Nest M.A."/>
            <person name="van Wyk S."/>
            <person name="Wingfield M.J."/>
            <person name="Xiong C."/>
            <person name="Yue Q."/>
            <person name="Zhang X."/>
        </authorList>
    </citation>
    <scope>NUCLEOTIDE SEQUENCE [LARGE SCALE GENOMIC DNA]</scope>
    <source>
        <strain evidence="3 4">BP5796</strain>
    </source>
</reference>
<dbReference type="AlphaFoldDB" id="A0A3D8T7D5"/>
<feature type="region of interest" description="Disordered" evidence="1">
    <location>
        <begin position="455"/>
        <end position="474"/>
    </location>
</feature>
<feature type="domain" description="AAA+ ATPase" evidence="2">
    <location>
        <begin position="233"/>
        <end position="364"/>
    </location>
</feature>
<sequence>MSPYDEYIHVSTGGGGSVSGKYFEHSTAKRVYTEALMIETIRAQHPKHHLTISGQIDLLEFATGRADVSYQLREPTESHINRIYLPPARRYNSDSDGTWGQRVQFGCYDFTFQDMQFLVYCVEGRDGQYFSRNSYLLVAPPESGEMSLEQKAAAQQQTDALITAATKWSVELHDEVLVFDNGFWQKNKELWKNIQKANWADVILEEDRKKAIIEDVIGFFDAEKRYAEFEVPWKRGVIFYGPPGVQNGKTISTKALMHDLSKRVSPTVESLYVKSFNSYMGPEEGIRQIFQRARQMAPCLLIFEDIDSLVGVGVRSYFFNEVDGLESNHGILMIGSTNHLERLDPGIAKRPSRFDRKYFFDNPDTDERIQYCEYWRHKLANNDKVDFPKILSPKIADITEKFSFAYLKEAFVAALLVIVAKQDARSASYRTGDSLRNNMFWAEIKKQIESLRKEMEEGSIEQDDQSCTHTSDRPGIPYHNTFSWPDFSSSFEDRSGGLAGRFDYQHYSMPRYM</sequence>
<dbReference type="Gene3D" id="1.10.8.60">
    <property type="match status" value="1"/>
</dbReference>
<dbReference type="InterPro" id="IPR003959">
    <property type="entry name" value="ATPase_AAA_core"/>
</dbReference>
<keyword evidence="3" id="KW-0378">Hydrolase</keyword>
<dbReference type="GO" id="GO:0005634">
    <property type="term" value="C:nucleus"/>
    <property type="evidence" value="ECO:0007669"/>
    <property type="project" value="TreeGrafter"/>
</dbReference>
<dbReference type="CDD" id="cd19481">
    <property type="entry name" value="RecA-like_protease"/>
    <property type="match status" value="1"/>
</dbReference>
<dbReference type="SUPFAM" id="SSF52540">
    <property type="entry name" value="P-loop containing nucleoside triphosphate hydrolases"/>
    <property type="match status" value="1"/>
</dbReference>